<evidence type="ECO:0000313" key="3">
    <source>
        <dbReference type="Proteomes" id="UP001596414"/>
    </source>
</evidence>
<evidence type="ECO:0000256" key="1">
    <source>
        <dbReference type="SAM" id="MobiDB-lite"/>
    </source>
</evidence>
<evidence type="ECO:0000313" key="2">
    <source>
        <dbReference type="EMBL" id="MFC7127124.1"/>
    </source>
</evidence>
<sequence length="51" mass="5703">MSPGPRRQRGQLKSWLYLALFGSADSVDDDENDTLSDTTRSQNTNENASKE</sequence>
<reference evidence="2 3" key="1">
    <citation type="journal article" date="2014" name="Int. J. Syst. Evol. Microbiol.">
        <title>Complete genome sequence of Corynebacterium casei LMG S-19264T (=DSM 44701T), isolated from a smear-ripened cheese.</title>
        <authorList>
            <consortium name="US DOE Joint Genome Institute (JGI-PGF)"/>
            <person name="Walter F."/>
            <person name="Albersmeier A."/>
            <person name="Kalinowski J."/>
            <person name="Ruckert C."/>
        </authorList>
    </citation>
    <scope>NUCLEOTIDE SEQUENCE [LARGE SCALE GENOMIC DNA]</scope>
    <source>
        <strain evidence="2 3">CGMCC 4.7215</strain>
    </source>
</reference>
<dbReference type="Proteomes" id="UP001596414">
    <property type="component" value="Unassembled WGS sequence"/>
</dbReference>
<comment type="caution">
    <text evidence="2">The sequence shown here is derived from an EMBL/GenBank/DDBJ whole genome shotgun (WGS) entry which is preliminary data.</text>
</comment>
<proteinExistence type="predicted"/>
<feature type="compositionally biased region" description="Polar residues" evidence="1">
    <location>
        <begin position="35"/>
        <end position="51"/>
    </location>
</feature>
<accession>A0ABD5XB43</accession>
<protein>
    <submittedName>
        <fullName evidence="2">Uncharacterized protein</fullName>
    </submittedName>
</protein>
<name>A0ABD5XB43_9EURY</name>
<organism evidence="2 3">
    <name type="scientific">Halovenus rubra</name>
    <dbReference type="NCBI Taxonomy" id="869890"/>
    <lineage>
        <taxon>Archaea</taxon>
        <taxon>Methanobacteriati</taxon>
        <taxon>Methanobacteriota</taxon>
        <taxon>Stenosarchaea group</taxon>
        <taxon>Halobacteria</taxon>
        <taxon>Halobacteriales</taxon>
        <taxon>Haloarculaceae</taxon>
        <taxon>Halovenus</taxon>
    </lineage>
</organism>
<feature type="region of interest" description="Disordered" evidence="1">
    <location>
        <begin position="23"/>
        <end position="51"/>
    </location>
</feature>
<dbReference type="AlphaFoldDB" id="A0ABD5XB43"/>
<dbReference type="EMBL" id="JBHSZQ010000049">
    <property type="protein sequence ID" value="MFC7127124.1"/>
    <property type="molecule type" value="Genomic_DNA"/>
</dbReference>
<gene>
    <name evidence="2" type="ORF">ACFQJ7_14020</name>
</gene>
<dbReference type="RefSeq" id="WP_267636742.1">
    <property type="nucleotide sequence ID" value="NZ_JAODIY010000005.1"/>
</dbReference>